<feature type="compositionally biased region" description="Polar residues" evidence="6">
    <location>
        <begin position="1"/>
        <end position="15"/>
    </location>
</feature>
<keyword evidence="3 7" id="KW-0812">Transmembrane</keyword>
<evidence type="ECO:0000256" key="3">
    <source>
        <dbReference type="ARBA" id="ARBA00022692"/>
    </source>
</evidence>
<evidence type="ECO:0000313" key="10">
    <source>
        <dbReference type="Proteomes" id="UP000821837"/>
    </source>
</evidence>
<feature type="transmembrane region" description="Helical" evidence="7">
    <location>
        <begin position="310"/>
        <end position="331"/>
    </location>
</feature>
<dbReference type="VEuPathDB" id="VectorBase:RSAN_038470"/>
<dbReference type="GO" id="GO:0008195">
    <property type="term" value="F:phosphatidate phosphatase activity"/>
    <property type="evidence" value="ECO:0007669"/>
    <property type="project" value="TreeGrafter"/>
</dbReference>
<evidence type="ECO:0000256" key="2">
    <source>
        <dbReference type="ARBA" id="ARBA00008816"/>
    </source>
</evidence>
<protein>
    <recommendedName>
        <fullName evidence="8">Phosphatidic acid phosphatase type 2/haloperoxidase domain-containing protein</fullName>
    </recommendedName>
</protein>
<keyword evidence="4 7" id="KW-1133">Transmembrane helix</keyword>
<dbReference type="Proteomes" id="UP000821837">
    <property type="component" value="Chromosome 10"/>
</dbReference>
<evidence type="ECO:0000256" key="4">
    <source>
        <dbReference type="ARBA" id="ARBA00022989"/>
    </source>
</evidence>
<dbReference type="SUPFAM" id="SSF48317">
    <property type="entry name" value="Acid phosphatase/Vanadium-dependent haloperoxidase"/>
    <property type="match status" value="1"/>
</dbReference>
<reference evidence="9" key="2">
    <citation type="submission" date="2021-09" db="EMBL/GenBank/DDBJ databases">
        <authorList>
            <person name="Jia N."/>
            <person name="Wang J."/>
            <person name="Shi W."/>
            <person name="Du L."/>
            <person name="Sun Y."/>
            <person name="Zhan W."/>
            <person name="Jiang J."/>
            <person name="Wang Q."/>
            <person name="Zhang B."/>
            <person name="Ji P."/>
            <person name="Sakyi L.B."/>
            <person name="Cui X."/>
            <person name="Yuan T."/>
            <person name="Jiang B."/>
            <person name="Yang W."/>
            <person name="Lam T.T.-Y."/>
            <person name="Chang Q."/>
            <person name="Ding S."/>
            <person name="Wang X."/>
            <person name="Zhu J."/>
            <person name="Ruan X."/>
            <person name="Zhao L."/>
            <person name="Wei J."/>
            <person name="Que T."/>
            <person name="Du C."/>
            <person name="Cheng J."/>
            <person name="Dai P."/>
            <person name="Han X."/>
            <person name="Huang E."/>
            <person name="Gao Y."/>
            <person name="Liu J."/>
            <person name="Shao H."/>
            <person name="Ye R."/>
            <person name="Li L."/>
            <person name="Wei W."/>
            <person name="Wang X."/>
            <person name="Wang C."/>
            <person name="Huo Q."/>
            <person name="Li W."/>
            <person name="Guo W."/>
            <person name="Chen H."/>
            <person name="Chen S."/>
            <person name="Zhou L."/>
            <person name="Zhou L."/>
            <person name="Ni X."/>
            <person name="Tian J."/>
            <person name="Zhou Y."/>
            <person name="Sheng Y."/>
            <person name="Liu T."/>
            <person name="Pan Y."/>
            <person name="Xia L."/>
            <person name="Li J."/>
            <person name="Zhao F."/>
            <person name="Cao W."/>
        </authorList>
    </citation>
    <scope>NUCLEOTIDE SEQUENCE</scope>
    <source>
        <strain evidence="9">Rsan-2018</strain>
        <tissue evidence="9">Larvae</tissue>
    </source>
</reference>
<evidence type="ECO:0000256" key="6">
    <source>
        <dbReference type="SAM" id="MobiDB-lite"/>
    </source>
</evidence>
<feature type="transmembrane region" description="Helical" evidence="7">
    <location>
        <begin position="51"/>
        <end position="72"/>
    </location>
</feature>
<dbReference type="GO" id="GO:0005886">
    <property type="term" value="C:plasma membrane"/>
    <property type="evidence" value="ECO:0007669"/>
    <property type="project" value="TreeGrafter"/>
</dbReference>
<organism evidence="9 10">
    <name type="scientific">Rhipicephalus sanguineus</name>
    <name type="common">Brown dog tick</name>
    <name type="synonym">Ixodes sanguineus</name>
    <dbReference type="NCBI Taxonomy" id="34632"/>
    <lineage>
        <taxon>Eukaryota</taxon>
        <taxon>Metazoa</taxon>
        <taxon>Ecdysozoa</taxon>
        <taxon>Arthropoda</taxon>
        <taxon>Chelicerata</taxon>
        <taxon>Arachnida</taxon>
        <taxon>Acari</taxon>
        <taxon>Parasitiformes</taxon>
        <taxon>Ixodida</taxon>
        <taxon>Ixodoidea</taxon>
        <taxon>Ixodidae</taxon>
        <taxon>Rhipicephalinae</taxon>
        <taxon>Rhipicephalus</taxon>
        <taxon>Rhipicephalus</taxon>
    </lineage>
</organism>
<reference evidence="9" key="1">
    <citation type="journal article" date="2020" name="Cell">
        <title>Large-Scale Comparative Analyses of Tick Genomes Elucidate Their Genetic Diversity and Vector Capacities.</title>
        <authorList>
            <consortium name="Tick Genome and Microbiome Consortium (TIGMIC)"/>
            <person name="Jia N."/>
            <person name="Wang J."/>
            <person name="Shi W."/>
            <person name="Du L."/>
            <person name="Sun Y."/>
            <person name="Zhan W."/>
            <person name="Jiang J.F."/>
            <person name="Wang Q."/>
            <person name="Zhang B."/>
            <person name="Ji P."/>
            <person name="Bell-Sakyi L."/>
            <person name="Cui X.M."/>
            <person name="Yuan T.T."/>
            <person name="Jiang B.G."/>
            <person name="Yang W.F."/>
            <person name="Lam T.T."/>
            <person name="Chang Q.C."/>
            <person name="Ding S.J."/>
            <person name="Wang X.J."/>
            <person name="Zhu J.G."/>
            <person name="Ruan X.D."/>
            <person name="Zhao L."/>
            <person name="Wei J.T."/>
            <person name="Ye R.Z."/>
            <person name="Que T.C."/>
            <person name="Du C.H."/>
            <person name="Zhou Y.H."/>
            <person name="Cheng J.X."/>
            <person name="Dai P.F."/>
            <person name="Guo W.B."/>
            <person name="Han X.H."/>
            <person name="Huang E.J."/>
            <person name="Li L.F."/>
            <person name="Wei W."/>
            <person name="Gao Y.C."/>
            <person name="Liu J.Z."/>
            <person name="Shao H.Z."/>
            <person name="Wang X."/>
            <person name="Wang C.C."/>
            <person name="Yang T.C."/>
            <person name="Huo Q.B."/>
            <person name="Li W."/>
            <person name="Chen H.Y."/>
            <person name="Chen S.E."/>
            <person name="Zhou L.G."/>
            <person name="Ni X.B."/>
            <person name="Tian J.H."/>
            <person name="Sheng Y."/>
            <person name="Liu T."/>
            <person name="Pan Y.S."/>
            <person name="Xia L.Y."/>
            <person name="Li J."/>
            <person name="Zhao F."/>
            <person name="Cao W.C."/>
        </authorList>
    </citation>
    <scope>NUCLEOTIDE SEQUENCE</scope>
    <source>
        <strain evidence="9">Rsan-2018</strain>
    </source>
</reference>
<dbReference type="Pfam" id="PF01569">
    <property type="entry name" value="PAP2"/>
    <property type="match status" value="1"/>
</dbReference>
<feature type="transmembrane region" description="Helical" evidence="7">
    <location>
        <begin position="253"/>
        <end position="271"/>
    </location>
</feature>
<feature type="region of interest" description="Disordered" evidence="6">
    <location>
        <begin position="1"/>
        <end position="24"/>
    </location>
</feature>
<gene>
    <name evidence="9" type="ORF">HPB52_009496</name>
</gene>
<feature type="domain" description="Phosphatidic acid phosphatase type 2/haloperoxidase" evidence="8">
    <location>
        <begin position="139"/>
        <end position="331"/>
    </location>
</feature>
<comment type="subcellular location">
    <subcellularLocation>
        <location evidence="1">Membrane</location>
        <topology evidence="1">Multi-pass membrane protein</topology>
    </subcellularLocation>
</comment>
<feature type="transmembrane region" description="Helical" evidence="7">
    <location>
        <begin position="283"/>
        <end position="303"/>
    </location>
</feature>
<evidence type="ECO:0000256" key="5">
    <source>
        <dbReference type="ARBA" id="ARBA00023136"/>
    </source>
</evidence>
<dbReference type="PANTHER" id="PTHR10165:SF103">
    <property type="entry name" value="PHOSPHOLIPID PHOSPHATASE HOMOLOG 1.2 HOMOLOG"/>
    <property type="match status" value="1"/>
</dbReference>
<dbReference type="GO" id="GO:0046839">
    <property type="term" value="P:phospholipid dephosphorylation"/>
    <property type="evidence" value="ECO:0007669"/>
    <property type="project" value="TreeGrafter"/>
</dbReference>
<evidence type="ECO:0000313" key="9">
    <source>
        <dbReference type="EMBL" id="KAH7976186.1"/>
    </source>
</evidence>
<dbReference type="EMBL" id="JABSTV010001246">
    <property type="protein sequence ID" value="KAH7976186.1"/>
    <property type="molecule type" value="Genomic_DNA"/>
</dbReference>
<dbReference type="GO" id="GO:0007165">
    <property type="term" value="P:signal transduction"/>
    <property type="evidence" value="ECO:0007669"/>
    <property type="project" value="TreeGrafter"/>
</dbReference>
<dbReference type="GO" id="GO:0006644">
    <property type="term" value="P:phospholipid metabolic process"/>
    <property type="evidence" value="ECO:0007669"/>
    <property type="project" value="InterPro"/>
</dbReference>
<evidence type="ECO:0000256" key="7">
    <source>
        <dbReference type="SAM" id="Phobius"/>
    </source>
</evidence>
<dbReference type="Gene3D" id="1.20.144.10">
    <property type="entry name" value="Phosphatidic acid phosphatase type 2/haloperoxidase"/>
    <property type="match status" value="1"/>
</dbReference>
<dbReference type="InterPro" id="IPR036938">
    <property type="entry name" value="PAP2/HPO_sf"/>
</dbReference>
<dbReference type="InterPro" id="IPR000326">
    <property type="entry name" value="PAP2/HPO"/>
</dbReference>
<sequence>MPTAAQGTAAVSAQSGHEVPHRGSAAVDDSFGGLVRLFLSTVLPDCSVRGIVGGVAVGIAVGFAVVVISGVIRKAPSSPFRCDDPSLQAPQEKDILPTAPYVAVLGASSHAVVFVNEMWRPGASWTDATYWAARHLRRLFIGFIVSGDVVHIIQISVNAKRPHFIDVCQPAVRLPNGTEVLVCSGKPVAPELRSVGHGGDSHVVFDTGVPSVFGSGERSEYRHVGAWAPPTGEVRNYRCTGPKSRKSGNSFPSGHATAAGFAGVFMFVYGIRRFVGFDQPCRAALLAVDLGALVLLVCLQRVLQHQHFSLDVVCGSAFGAVVAVVIVTWPYGDAKR</sequence>
<proteinExistence type="inferred from homology"/>
<dbReference type="InterPro" id="IPR043216">
    <property type="entry name" value="PAP-like"/>
</dbReference>
<evidence type="ECO:0000259" key="8">
    <source>
        <dbReference type="Pfam" id="PF01569"/>
    </source>
</evidence>
<accession>A0A9D4QDB3</accession>
<dbReference type="PANTHER" id="PTHR10165">
    <property type="entry name" value="LIPID PHOSPHATE PHOSPHATASE"/>
    <property type="match status" value="1"/>
</dbReference>
<comment type="caution">
    <text evidence="9">The sequence shown here is derived from an EMBL/GenBank/DDBJ whole genome shotgun (WGS) entry which is preliminary data.</text>
</comment>
<keyword evidence="10" id="KW-1185">Reference proteome</keyword>
<name>A0A9D4QDB3_RHISA</name>
<keyword evidence="5 7" id="KW-0472">Membrane</keyword>
<dbReference type="AlphaFoldDB" id="A0A9D4QDB3"/>
<comment type="similarity">
    <text evidence="2">Belongs to the PA-phosphatase related phosphoesterase family.</text>
</comment>
<evidence type="ECO:0000256" key="1">
    <source>
        <dbReference type="ARBA" id="ARBA00004141"/>
    </source>
</evidence>